<dbReference type="EC" id="3.5.1.-" evidence="6"/>
<keyword evidence="4 6" id="KW-0460">Magnesium</keyword>
<comment type="similarity">
    <text evidence="6">Belongs to the YdjC deacetylase family.</text>
</comment>
<comment type="caution">
    <text evidence="7">The sequence shown here is derived from an EMBL/GenBank/DDBJ whole genome shotgun (WGS) entry which is preliminary data.</text>
</comment>
<feature type="binding site" evidence="6">
    <location>
        <position position="59"/>
    </location>
    <ligand>
        <name>Mg(2+)</name>
        <dbReference type="ChEBI" id="CHEBI:18420"/>
    </ligand>
</feature>
<comment type="function">
    <text evidence="6">Probably catalyzes the deacetylation of acetylated carbohydrates an important step in the degradation of oligosaccharides.</text>
</comment>
<accession>A0ABS2NJ80</accession>
<dbReference type="CDD" id="cd10803">
    <property type="entry name" value="YdjC_EF3048_like"/>
    <property type="match status" value="1"/>
</dbReference>
<evidence type="ECO:0000256" key="6">
    <source>
        <dbReference type="HAMAP-Rule" id="MF_01246"/>
    </source>
</evidence>
<reference evidence="7 8" key="1">
    <citation type="submission" date="2021-01" db="EMBL/GenBank/DDBJ databases">
        <title>Genomic Encyclopedia of Type Strains, Phase IV (KMG-IV): sequencing the most valuable type-strain genomes for metagenomic binning, comparative biology and taxonomic classification.</title>
        <authorList>
            <person name="Goeker M."/>
        </authorList>
    </citation>
    <scope>NUCLEOTIDE SEQUENCE [LARGE SCALE GENOMIC DNA]</scope>
    <source>
        <strain evidence="7 8">DSM 24834</strain>
    </source>
</reference>
<evidence type="ECO:0000313" key="8">
    <source>
        <dbReference type="Proteomes" id="UP001646157"/>
    </source>
</evidence>
<proteinExistence type="inferred from homology"/>
<evidence type="ECO:0000313" key="7">
    <source>
        <dbReference type="EMBL" id="MBM7587916.1"/>
    </source>
</evidence>
<name>A0ABS2NJ80_9BACI</name>
<dbReference type="RefSeq" id="WP_205175117.1">
    <property type="nucleotide sequence ID" value="NZ_JAFBDZ010000006.1"/>
</dbReference>
<keyword evidence="2 6" id="KW-0479">Metal-binding</keyword>
<dbReference type="SUPFAM" id="SSF88713">
    <property type="entry name" value="Glycoside hydrolase/deacetylase"/>
    <property type="match status" value="1"/>
</dbReference>
<organism evidence="7 8">
    <name type="scientific">Rossellomorea pakistanensis</name>
    <dbReference type="NCBI Taxonomy" id="992288"/>
    <lineage>
        <taxon>Bacteria</taxon>
        <taxon>Bacillati</taxon>
        <taxon>Bacillota</taxon>
        <taxon>Bacilli</taxon>
        <taxon>Bacillales</taxon>
        <taxon>Bacillaceae</taxon>
        <taxon>Rossellomorea</taxon>
    </lineage>
</organism>
<dbReference type="Pfam" id="PF04794">
    <property type="entry name" value="YdjC"/>
    <property type="match status" value="1"/>
</dbReference>
<evidence type="ECO:0000256" key="4">
    <source>
        <dbReference type="ARBA" id="ARBA00022842"/>
    </source>
</evidence>
<gene>
    <name evidence="7" type="ORF">JOC86_004491</name>
</gene>
<dbReference type="Proteomes" id="UP001646157">
    <property type="component" value="Unassembled WGS sequence"/>
</dbReference>
<comment type="cofactor">
    <cofactor evidence="1 6">
        <name>Mg(2+)</name>
        <dbReference type="ChEBI" id="CHEBI:18420"/>
    </cofactor>
</comment>
<evidence type="ECO:0000256" key="3">
    <source>
        <dbReference type="ARBA" id="ARBA00022801"/>
    </source>
</evidence>
<dbReference type="InterPro" id="IPR022948">
    <property type="entry name" value="COD_ChbG_bac"/>
</dbReference>
<keyword evidence="3 6" id="KW-0378">Hydrolase</keyword>
<dbReference type="Gene3D" id="3.20.20.370">
    <property type="entry name" value="Glycoside hydrolase/deacetylase"/>
    <property type="match status" value="1"/>
</dbReference>
<evidence type="ECO:0000256" key="1">
    <source>
        <dbReference type="ARBA" id="ARBA00001946"/>
    </source>
</evidence>
<evidence type="ECO:0000256" key="2">
    <source>
        <dbReference type="ARBA" id="ARBA00022723"/>
    </source>
</evidence>
<feature type="binding site" evidence="6">
    <location>
        <position position="121"/>
    </location>
    <ligand>
        <name>Mg(2+)</name>
        <dbReference type="ChEBI" id="CHEBI:18420"/>
    </ligand>
</feature>
<protein>
    <recommendedName>
        <fullName evidence="6">Carbohydrate deacetylase</fullName>
        <ecNumber evidence="6">3.5.1.-</ecNumber>
    </recommendedName>
</protein>
<keyword evidence="5 6" id="KW-0119">Carbohydrate metabolism</keyword>
<dbReference type="InterPro" id="IPR006879">
    <property type="entry name" value="YdjC-like"/>
</dbReference>
<dbReference type="InterPro" id="IPR011330">
    <property type="entry name" value="Glyco_hydro/deAcase_b/a-brl"/>
</dbReference>
<dbReference type="HAMAP" id="MF_01246">
    <property type="entry name" value="COD"/>
    <property type="match status" value="1"/>
</dbReference>
<keyword evidence="8" id="KW-1185">Reference proteome</keyword>
<dbReference type="GO" id="GO:0016787">
    <property type="term" value="F:hydrolase activity"/>
    <property type="evidence" value="ECO:0007669"/>
    <property type="project" value="UniProtKB-KW"/>
</dbReference>
<dbReference type="NCBIfam" id="NF002559">
    <property type="entry name" value="PRK02134.1"/>
    <property type="match status" value="1"/>
</dbReference>
<comment type="subunit">
    <text evidence="6">Homodimer.</text>
</comment>
<dbReference type="PANTHER" id="PTHR31609:SF1">
    <property type="entry name" value="CARBOHYDRATE DEACETYLASE"/>
    <property type="match status" value="1"/>
</dbReference>
<dbReference type="EMBL" id="JAFBDZ010000006">
    <property type="protein sequence ID" value="MBM7587916.1"/>
    <property type="molecule type" value="Genomic_DNA"/>
</dbReference>
<dbReference type="PANTHER" id="PTHR31609">
    <property type="entry name" value="YDJC DEACETYLASE FAMILY MEMBER"/>
    <property type="match status" value="1"/>
</dbReference>
<evidence type="ECO:0000256" key="5">
    <source>
        <dbReference type="ARBA" id="ARBA00023277"/>
    </source>
</evidence>
<sequence>MRLIVNADDFGYSTAINEGIIEGHLNGIVTSATAMANMPGIEQAATLSKKHPSLGVGIHLVLTCGSPLHPHVPSLVNIEGGFHSLKNFNANFQLEEIYKEWKSQIDRVISLGIHPTHLDSHHHVHAHEDILPVSLQLAKEYGLPLRRCSKDDADFLTTDQFIHGFYGEDVSKDLFLSLIKPFVTTDQMVEIMCHPGYIDGEVFHRSSYHYHRVKELEILTDNTLQEELATLPIELVHYGHLNNE</sequence>